<dbReference type="RefSeq" id="WP_237249031.1">
    <property type="nucleotide sequence ID" value="NZ_JACBZP010000001.1"/>
</dbReference>
<dbReference type="InterPro" id="IPR011989">
    <property type="entry name" value="ARM-like"/>
</dbReference>
<evidence type="ECO:0000313" key="2">
    <source>
        <dbReference type="Proteomes" id="UP000539111"/>
    </source>
</evidence>
<dbReference type="Pfam" id="PF13646">
    <property type="entry name" value="HEAT_2"/>
    <property type="match status" value="1"/>
</dbReference>
<comment type="caution">
    <text evidence="1">The sequence shown here is derived from an EMBL/GenBank/DDBJ whole genome shotgun (WGS) entry which is preliminary data.</text>
</comment>
<organism evidence="1 2">
    <name type="scientific">Spelaeicoccus albus</name>
    <dbReference type="NCBI Taxonomy" id="1280376"/>
    <lineage>
        <taxon>Bacteria</taxon>
        <taxon>Bacillati</taxon>
        <taxon>Actinomycetota</taxon>
        <taxon>Actinomycetes</taxon>
        <taxon>Micrococcales</taxon>
        <taxon>Brevibacteriaceae</taxon>
        <taxon>Spelaeicoccus</taxon>
    </lineage>
</organism>
<dbReference type="SUPFAM" id="SSF48371">
    <property type="entry name" value="ARM repeat"/>
    <property type="match status" value="1"/>
</dbReference>
<dbReference type="AlphaFoldDB" id="A0A7Z0ABC7"/>
<protein>
    <submittedName>
        <fullName evidence="1">HEAT repeat protein</fullName>
    </submittedName>
</protein>
<sequence>MENSTARNSTTRSPQPMPHRIAAVASLHEALGAAGSSARLQAALAAGTRPAPEYARALVDRCAVEPDFYVRDMLTWALTRHAAADIVPLLLDELQTGNRQARSQALHTLSKIGDPRGWPAITGELLQSADDDVARSAWRAAVALVPGGAGAGLAARLATQLGRGDREVRLSLSRALAGLGEAAEAALAEAAAHGNAQVRTHAIATQRLVNDPDESFDDSVFEAKRTVALIDAPVEAEPPPGDAQEEPAC</sequence>
<dbReference type="Gene3D" id="1.25.10.10">
    <property type="entry name" value="Leucine-rich Repeat Variant"/>
    <property type="match status" value="1"/>
</dbReference>
<name>A0A7Z0ABC7_9MICO</name>
<gene>
    <name evidence="1" type="ORF">BJY26_000844</name>
</gene>
<dbReference type="InterPro" id="IPR016024">
    <property type="entry name" value="ARM-type_fold"/>
</dbReference>
<evidence type="ECO:0000313" key="1">
    <source>
        <dbReference type="EMBL" id="NYI66538.1"/>
    </source>
</evidence>
<proteinExistence type="predicted"/>
<reference evidence="1 2" key="1">
    <citation type="submission" date="2020-07" db="EMBL/GenBank/DDBJ databases">
        <title>Sequencing the genomes of 1000 actinobacteria strains.</title>
        <authorList>
            <person name="Klenk H.-P."/>
        </authorList>
    </citation>
    <scope>NUCLEOTIDE SEQUENCE [LARGE SCALE GENOMIC DNA]</scope>
    <source>
        <strain evidence="1 2">DSM 26341</strain>
    </source>
</reference>
<accession>A0A7Z0ABC7</accession>
<keyword evidence="2" id="KW-1185">Reference proteome</keyword>
<dbReference type="Proteomes" id="UP000539111">
    <property type="component" value="Unassembled WGS sequence"/>
</dbReference>
<dbReference type="EMBL" id="JACBZP010000001">
    <property type="protein sequence ID" value="NYI66538.1"/>
    <property type="molecule type" value="Genomic_DNA"/>
</dbReference>